<evidence type="ECO:0000313" key="8">
    <source>
        <dbReference type="EMBL" id="EZH74280.1"/>
    </source>
</evidence>
<reference evidence="8 9" key="1">
    <citation type="submission" date="2014-04" db="EMBL/GenBank/DDBJ databases">
        <title>Aquimarina sp. 22II-S11-z7 Genome Sequencing.</title>
        <authorList>
            <person name="Lai Q."/>
        </authorList>
    </citation>
    <scope>NUCLEOTIDE SEQUENCE [LARGE SCALE GENOMIC DNA]</scope>
    <source>
        <strain evidence="8 9">22II-S11-z7</strain>
    </source>
</reference>
<dbReference type="AlphaFoldDB" id="A0A023BWC1"/>
<feature type="active site" description="Proton donor" evidence="6">
    <location>
        <position position="329"/>
    </location>
</feature>
<dbReference type="Pfam" id="PF00728">
    <property type="entry name" value="Glyco_hydro_20"/>
    <property type="match status" value="1"/>
</dbReference>
<dbReference type="EMBL" id="AQRA01000004">
    <property type="protein sequence ID" value="EZH74280.1"/>
    <property type="molecule type" value="Genomic_DNA"/>
</dbReference>
<dbReference type="InterPro" id="IPR011658">
    <property type="entry name" value="PA14_dom"/>
</dbReference>
<dbReference type="InterPro" id="IPR015883">
    <property type="entry name" value="Glyco_hydro_20_cat"/>
</dbReference>
<dbReference type="PANTHER" id="PTHR22600">
    <property type="entry name" value="BETA-HEXOSAMINIDASE"/>
    <property type="match status" value="1"/>
</dbReference>
<sequence length="767" mass="88531">MSLRIIPIFFLIFMACKSPDSSSPVNRSLSITPIPFKVDTKQGYFEINKKTTFLCSETSSEVIASFFIEKIKAFTGHSFSIHNESDTKNNIQLIKESTLDFGEQEYHLSISKDEVKIKAKTDQGLFYGMQTFMQLLPLYGANSKNQMHLPVKIQAVEIEDKPRFGWRGMHLDVSRHFFSIDFIKKQLDVLALFKINKFHWHLTDDQGWRIEIKKYPKLTEIGSKRKNADGSVHQGFYTQEEIKEVVQYAKERFIDVVPEFDTPGHAIAILAGYPELSCGKEKYEVRNLWGVESSILCAGKEETYTFIEDVVQELSTLFPYEYYHMGGDEVPKDQWKNSLECQELKKREGLKDEKEIQSYFMARVEKILLKFDKKMIGWDEILEGGITPTTNIMSWQGEEGGIKAANKGHDVIMTPAKYCYFNFYQGDFKAEPLAFGGYIPLEKVYHYDPIPKEIKDDKKKHILGAQGNVWTEYAYEDKTIEYLLYPRIIALAETTWSQKENKKFDDFLNRLNTVYDVLEYHHVNYHIPLPEGPTSNKIVFIDSVSIPFTTTHPVKMVYTTDGTDPNASSTAYTEPLHFKENTELRIASILKNGKMSSIRKLNITKENPIAASEMEKLSQGLIMRTVKGNFDSISDIKDTTKMHTSTVKKIEDANTTYHWGHEVKKDNFKAVFLDGYVDIPEDGVYYFSSTQDQVWIGDQLVIDYKTPLKKHPKESSIALQKGKHKLKIVYLNNIAKGWATDWNTVELKYRKASEVDYKEINENMIFH</sequence>
<dbReference type="Gene3D" id="3.90.182.10">
    <property type="entry name" value="Toxin - Anthrax Protective Antigen,domain 1"/>
    <property type="match status" value="1"/>
</dbReference>
<evidence type="ECO:0000256" key="5">
    <source>
        <dbReference type="ARBA" id="ARBA00023295"/>
    </source>
</evidence>
<evidence type="ECO:0000256" key="2">
    <source>
        <dbReference type="ARBA" id="ARBA00006285"/>
    </source>
</evidence>
<dbReference type="InterPro" id="IPR025705">
    <property type="entry name" value="Beta_hexosaminidase_sua/sub"/>
</dbReference>
<protein>
    <recommendedName>
        <fullName evidence="3">beta-N-acetylhexosaminidase</fullName>
        <ecNumber evidence="3">3.2.1.52</ecNumber>
    </recommendedName>
</protein>
<dbReference type="OrthoDB" id="9763537at2"/>
<dbReference type="Proteomes" id="UP000023541">
    <property type="component" value="Unassembled WGS sequence"/>
</dbReference>
<comment type="caution">
    <text evidence="8">The sequence shown here is derived from an EMBL/GenBank/DDBJ whole genome shotgun (WGS) entry which is preliminary data.</text>
</comment>
<evidence type="ECO:0000259" key="7">
    <source>
        <dbReference type="SMART" id="SM00758"/>
    </source>
</evidence>
<organism evidence="8 9">
    <name type="scientific">Aquimarina atlantica</name>
    <dbReference type="NCBI Taxonomy" id="1317122"/>
    <lineage>
        <taxon>Bacteria</taxon>
        <taxon>Pseudomonadati</taxon>
        <taxon>Bacteroidota</taxon>
        <taxon>Flavobacteriia</taxon>
        <taxon>Flavobacteriales</taxon>
        <taxon>Flavobacteriaceae</taxon>
        <taxon>Aquimarina</taxon>
    </lineage>
</organism>
<keyword evidence="5" id="KW-0326">Glycosidase</keyword>
<dbReference type="InterPro" id="IPR029018">
    <property type="entry name" value="Hex-like_dom2"/>
</dbReference>
<dbReference type="STRING" id="1317122.ATO12_15555"/>
<dbReference type="InterPro" id="IPR059177">
    <property type="entry name" value="GH29D-like_dom"/>
</dbReference>
<accession>A0A023BWC1</accession>
<feature type="domain" description="PA14" evidence="7">
    <location>
        <begin position="617"/>
        <end position="755"/>
    </location>
</feature>
<dbReference type="SUPFAM" id="SSF56988">
    <property type="entry name" value="Anthrax protective antigen"/>
    <property type="match status" value="1"/>
</dbReference>
<dbReference type="SUPFAM" id="SSF51445">
    <property type="entry name" value="(Trans)glycosidases"/>
    <property type="match status" value="1"/>
</dbReference>
<evidence type="ECO:0000256" key="1">
    <source>
        <dbReference type="ARBA" id="ARBA00001231"/>
    </source>
</evidence>
<dbReference type="EC" id="3.2.1.52" evidence="3"/>
<gene>
    <name evidence="8" type="ORF">ATO12_15555</name>
</gene>
<dbReference type="InterPro" id="IPR015882">
    <property type="entry name" value="HEX_bac_N"/>
</dbReference>
<dbReference type="GO" id="GO:0016020">
    <property type="term" value="C:membrane"/>
    <property type="evidence" value="ECO:0007669"/>
    <property type="project" value="TreeGrafter"/>
</dbReference>
<dbReference type="InterPro" id="IPR017853">
    <property type="entry name" value="GH"/>
</dbReference>
<dbReference type="GO" id="GO:0030203">
    <property type="term" value="P:glycosaminoglycan metabolic process"/>
    <property type="evidence" value="ECO:0007669"/>
    <property type="project" value="TreeGrafter"/>
</dbReference>
<dbReference type="Gene3D" id="3.30.379.10">
    <property type="entry name" value="Chitobiase/beta-hexosaminidase domain 2-like"/>
    <property type="match status" value="1"/>
</dbReference>
<evidence type="ECO:0000256" key="6">
    <source>
        <dbReference type="PIRSR" id="PIRSR625705-1"/>
    </source>
</evidence>
<dbReference type="GO" id="GO:0004563">
    <property type="term" value="F:beta-N-acetylhexosaminidase activity"/>
    <property type="evidence" value="ECO:0007669"/>
    <property type="project" value="UniProtKB-EC"/>
</dbReference>
<dbReference type="PRINTS" id="PR00738">
    <property type="entry name" value="GLHYDRLASE20"/>
</dbReference>
<comment type="similarity">
    <text evidence="2">Belongs to the glycosyl hydrolase 20 family.</text>
</comment>
<dbReference type="Gene3D" id="3.20.20.80">
    <property type="entry name" value="Glycosidases"/>
    <property type="match status" value="1"/>
</dbReference>
<keyword evidence="4" id="KW-0378">Hydrolase</keyword>
<evidence type="ECO:0000256" key="4">
    <source>
        <dbReference type="ARBA" id="ARBA00022801"/>
    </source>
</evidence>
<comment type="catalytic activity">
    <reaction evidence="1">
        <text>Hydrolysis of terminal non-reducing N-acetyl-D-hexosamine residues in N-acetyl-beta-D-hexosaminides.</text>
        <dbReference type="EC" id="3.2.1.52"/>
    </reaction>
</comment>
<dbReference type="SMART" id="SM00758">
    <property type="entry name" value="PA14"/>
    <property type="match status" value="1"/>
</dbReference>
<keyword evidence="9" id="KW-1185">Reference proteome</keyword>
<dbReference type="Pfam" id="PF07691">
    <property type="entry name" value="PA14"/>
    <property type="match status" value="1"/>
</dbReference>
<dbReference type="GO" id="GO:0005975">
    <property type="term" value="P:carbohydrate metabolic process"/>
    <property type="evidence" value="ECO:0007669"/>
    <property type="project" value="InterPro"/>
</dbReference>
<evidence type="ECO:0000313" key="9">
    <source>
        <dbReference type="Proteomes" id="UP000023541"/>
    </source>
</evidence>
<dbReference type="SUPFAM" id="SSF55545">
    <property type="entry name" value="beta-N-acetylhexosaminidase-like domain"/>
    <property type="match status" value="1"/>
</dbReference>
<evidence type="ECO:0000256" key="3">
    <source>
        <dbReference type="ARBA" id="ARBA00012663"/>
    </source>
</evidence>
<dbReference type="RefSeq" id="WP_034241895.1">
    <property type="nucleotide sequence ID" value="NZ_AQRA01000004.1"/>
</dbReference>
<dbReference type="PROSITE" id="PS51257">
    <property type="entry name" value="PROKAR_LIPOPROTEIN"/>
    <property type="match status" value="1"/>
</dbReference>
<proteinExistence type="inferred from homology"/>
<dbReference type="Pfam" id="PF02838">
    <property type="entry name" value="Glyco_hydro_20b"/>
    <property type="match status" value="1"/>
</dbReference>
<dbReference type="Pfam" id="PF13290">
    <property type="entry name" value="CHB_HEX_C_1"/>
    <property type="match status" value="1"/>
</dbReference>
<dbReference type="CDD" id="cd06563">
    <property type="entry name" value="GH20_chitobiase-like"/>
    <property type="match status" value="1"/>
</dbReference>
<dbReference type="eggNOG" id="COG3525">
    <property type="taxonomic scope" value="Bacteria"/>
</dbReference>
<dbReference type="PANTHER" id="PTHR22600:SF57">
    <property type="entry name" value="BETA-N-ACETYLHEXOSAMINIDASE"/>
    <property type="match status" value="1"/>
</dbReference>
<name>A0A023BWC1_9FLAO</name>